<comment type="caution">
    <text evidence="2">The sequence shown here is derived from an EMBL/GenBank/DDBJ whole genome shotgun (WGS) entry which is preliminary data.</text>
</comment>
<feature type="region of interest" description="Disordered" evidence="1">
    <location>
        <begin position="70"/>
        <end position="98"/>
    </location>
</feature>
<protein>
    <submittedName>
        <fullName evidence="2">Uncharacterized protein</fullName>
    </submittedName>
</protein>
<gene>
    <name evidence="2" type="ORF">NPIL_5911</name>
</gene>
<dbReference type="OrthoDB" id="412981at2759"/>
<dbReference type="Proteomes" id="UP000887013">
    <property type="component" value="Unassembled WGS sequence"/>
</dbReference>
<feature type="compositionally biased region" description="Polar residues" evidence="1">
    <location>
        <begin position="89"/>
        <end position="98"/>
    </location>
</feature>
<evidence type="ECO:0000313" key="3">
    <source>
        <dbReference type="Proteomes" id="UP000887013"/>
    </source>
</evidence>
<dbReference type="EMBL" id="BMAW01130963">
    <property type="protein sequence ID" value="GFU37187.1"/>
    <property type="molecule type" value="Genomic_DNA"/>
</dbReference>
<reference evidence="2" key="1">
    <citation type="submission" date="2020-08" db="EMBL/GenBank/DDBJ databases">
        <title>Multicomponent nature underlies the extraordinary mechanical properties of spider dragline silk.</title>
        <authorList>
            <person name="Kono N."/>
            <person name="Nakamura H."/>
            <person name="Mori M."/>
            <person name="Yoshida Y."/>
            <person name="Ohtoshi R."/>
            <person name="Malay A.D."/>
            <person name="Moran D.A.P."/>
            <person name="Tomita M."/>
            <person name="Numata K."/>
            <person name="Arakawa K."/>
        </authorList>
    </citation>
    <scope>NUCLEOTIDE SEQUENCE</scope>
</reference>
<name>A0A8X6US21_NEPPI</name>
<proteinExistence type="predicted"/>
<evidence type="ECO:0000313" key="2">
    <source>
        <dbReference type="EMBL" id="GFU37187.1"/>
    </source>
</evidence>
<feature type="compositionally biased region" description="Low complexity" evidence="1">
    <location>
        <begin position="70"/>
        <end position="84"/>
    </location>
</feature>
<dbReference type="AlphaFoldDB" id="A0A8X6US21"/>
<accession>A0A8X6US21</accession>
<evidence type="ECO:0000256" key="1">
    <source>
        <dbReference type="SAM" id="MobiDB-lite"/>
    </source>
</evidence>
<sequence length="98" mass="11121">MLEAIWGNTLQDNINKLQIHQNRALRLITGAPTFIPRKILHEELNTESIPQIIQKLAISFYNTLENHENPTINSLSNSTTSTGNRKPPESSQIIPMLF</sequence>
<organism evidence="2 3">
    <name type="scientific">Nephila pilipes</name>
    <name type="common">Giant wood spider</name>
    <name type="synonym">Nephila maculata</name>
    <dbReference type="NCBI Taxonomy" id="299642"/>
    <lineage>
        <taxon>Eukaryota</taxon>
        <taxon>Metazoa</taxon>
        <taxon>Ecdysozoa</taxon>
        <taxon>Arthropoda</taxon>
        <taxon>Chelicerata</taxon>
        <taxon>Arachnida</taxon>
        <taxon>Araneae</taxon>
        <taxon>Araneomorphae</taxon>
        <taxon>Entelegynae</taxon>
        <taxon>Araneoidea</taxon>
        <taxon>Nephilidae</taxon>
        <taxon>Nephila</taxon>
    </lineage>
</organism>
<keyword evidence="3" id="KW-1185">Reference proteome</keyword>